<reference evidence="1 2" key="2">
    <citation type="submission" date="2019-02" db="EMBL/GenBank/DDBJ databases">
        <title>'Lichenibacterium ramalinii' gen. nov. sp. nov., 'Lichenibacterium minor' gen. nov. sp. nov.</title>
        <authorList>
            <person name="Pankratov T."/>
        </authorList>
    </citation>
    <scope>NUCLEOTIDE SEQUENCE [LARGE SCALE GENOMIC DNA]</scope>
    <source>
        <strain evidence="1 2">RmlP001</strain>
    </source>
</reference>
<dbReference type="InterPro" id="IPR009945">
    <property type="entry name" value="ATPase_inh_sub_z"/>
</dbReference>
<dbReference type="InterPro" id="IPR038293">
    <property type="entry name" value="ATPase_inh_sub_z_sf"/>
</dbReference>
<sequence>MTTFDDRERAFENLFAHDQDLAFRAQARRNRDIGLWAAGQLGQSGEAADLYASQVLMASVEKGGTEAVIAKVREDLARHGVAVSDHQIRHRMDEMLASAIDHVKHD</sequence>
<dbReference type="PIRSF" id="PIRSF031780">
    <property type="entry name" value="UCP031780"/>
    <property type="match status" value="1"/>
</dbReference>
<proteinExistence type="predicted"/>
<reference evidence="1 2" key="1">
    <citation type="submission" date="2018-09" db="EMBL/GenBank/DDBJ databases">
        <authorList>
            <person name="Grouzdev D.S."/>
            <person name="Krutkina M.S."/>
        </authorList>
    </citation>
    <scope>NUCLEOTIDE SEQUENCE [LARGE SCALE GENOMIC DNA]</scope>
    <source>
        <strain evidence="1 2">RmlP001</strain>
    </source>
</reference>
<protein>
    <submittedName>
        <fullName evidence="1">DUF1476 domain-containing protein</fullName>
    </submittedName>
</protein>
<dbReference type="Pfam" id="PF07345">
    <property type="entry name" value="ATPaseInh_sub_z"/>
    <property type="match status" value="1"/>
</dbReference>
<comment type="caution">
    <text evidence="1">The sequence shown here is derived from an EMBL/GenBank/DDBJ whole genome shotgun (WGS) entry which is preliminary data.</text>
</comment>
<name>A0A4Q2RBA9_9HYPH</name>
<evidence type="ECO:0000313" key="2">
    <source>
        <dbReference type="Proteomes" id="UP000289411"/>
    </source>
</evidence>
<dbReference type="Gene3D" id="1.10.790.20">
    <property type="entry name" value="Domain of unknown function DUF1476"/>
    <property type="match status" value="1"/>
</dbReference>
<dbReference type="OrthoDB" id="9810387at2"/>
<organism evidence="1 2">
    <name type="scientific">Lichenibacterium ramalinae</name>
    <dbReference type="NCBI Taxonomy" id="2316527"/>
    <lineage>
        <taxon>Bacteria</taxon>
        <taxon>Pseudomonadati</taxon>
        <taxon>Pseudomonadota</taxon>
        <taxon>Alphaproteobacteria</taxon>
        <taxon>Hyphomicrobiales</taxon>
        <taxon>Lichenihabitantaceae</taxon>
        <taxon>Lichenibacterium</taxon>
    </lineage>
</organism>
<dbReference type="Proteomes" id="UP000289411">
    <property type="component" value="Unassembled WGS sequence"/>
</dbReference>
<keyword evidence="2" id="KW-1185">Reference proteome</keyword>
<gene>
    <name evidence="1" type="ORF">D3272_19600</name>
</gene>
<dbReference type="RefSeq" id="WP_129220901.1">
    <property type="nucleotide sequence ID" value="NZ_QYBC01000017.1"/>
</dbReference>
<dbReference type="AlphaFoldDB" id="A0A4Q2RBA9"/>
<accession>A0A4Q2RBA9</accession>
<dbReference type="EMBL" id="QYBC01000017">
    <property type="protein sequence ID" value="RYB02906.1"/>
    <property type="molecule type" value="Genomic_DNA"/>
</dbReference>
<evidence type="ECO:0000313" key="1">
    <source>
        <dbReference type="EMBL" id="RYB02906.1"/>
    </source>
</evidence>